<evidence type="ECO:0000256" key="1">
    <source>
        <dbReference type="PROSITE-ProRule" id="PRU00325"/>
    </source>
</evidence>
<comment type="caution">
    <text evidence="3">The sequence shown here is derived from an EMBL/GenBank/DDBJ whole genome shotgun (WGS) entry which is preliminary data.</text>
</comment>
<accession>A0A815QY88</accession>
<evidence type="ECO:0000313" key="5">
    <source>
        <dbReference type="Proteomes" id="UP000663889"/>
    </source>
</evidence>
<dbReference type="Proteomes" id="UP000663889">
    <property type="component" value="Unassembled WGS sequence"/>
</dbReference>
<dbReference type="EMBL" id="CAJOBE010010225">
    <property type="protein sequence ID" value="CAF4103101.1"/>
    <property type="molecule type" value="Genomic_DNA"/>
</dbReference>
<dbReference type="Pfam" id="PF04434">
    <property type="entry name" value="SWIM"/>
    <property type="match status" value="1"/>
</dbReference>
<sequence length="620" mass="72777">MEAIQIPQYESETSDAEMVEENHEINEKINKKRRLKYWIKEATYDNPNEAETSIENQWSKHYTNYTEQGRKVYYRCKRMKRRGPQCNVSMYMLYHADSDKVTCYKTEGEHDHDDDDKTRGIHETVKRVIDELYVDGVMKPKQIIRTLETRKIKTPTYTQLNNYISHLKTKMYGSNTISLGELEQWCKDNEHIPADENKAFVVSYEIIYDTEEYEDDEDIEEDEGNKFRIFISSLRLLNITSQSSHIHADATYKLVWQGFPILIFGTTDLNKSFHPFGLAICSNEKTNDFAFIFKDIQIGMQKINKDLLKPKALISDAADAIKNGFKKVFDNSYDHIMCWAHMKRNINNRVCQINDKHIAKEMIEDIEMLQLSNSTPVFQLASKLFMKKWKMNNKQNNQSILDFLNYFDNEWLQLNCGWYEGIQMYVPSTNNALESTNRTIKDDGTFRERHVLSRFLTIASNIINNWSIERDPSSTNAKIFATESPISLELWTSSYQWAKSTKDIICISNNSSKIYYIPARDLQSIKEADLTKYENKKWTTFNQFRKSFDIWRMEMENNETWKKSKCYCPAFLKNYICKHIVGMAIRLKHCKPPPAAKTVPIGEKRKRGRLAKAKAALLIQ</sequence>
<dbReference type="PANTHER" id="PTHR31669:SF251">
    <property type="entry name" value="PROTEIN FAR1-RELATED SEQUENCE"/>
    <property type="match status" value="1"/>
</dbReference>
<name>A0A815QY88_9BILA</name>
<gene>
    <name evidence="4" type="ORF">FNK824_LOCUS31485</name>
    <name evidence="3" type="ORF">SEV965_LOCUS34574</name>
</gene>
<dbReference type="PANTHER" id="PTHR31669">
    <property type="entry name" value="PROTEIN FAR1-RELATED SEQUENCE 10-RELATED"/>
    <property type="match status" value="1"/>
</dbReference>
<dbReference type="InterPro" id="IPR018289">
    <property type="entry name" value="MULE_transposase_dom"/>
</dbReference>
<dbReference type="InterPro" id="IPR031052">
    <property type="entry name" value="FHY3/FAR1"/>
</dbReference>
<evidence type="ECO:0000313" key="3">
    <source>
        <dbReference type="EMBL" id="CAF1469461.1"/>
    </source>
</evidence>
<feature type="domain" description="SWIM-type" evidence="2">
    <location>
        <begin position="551"/>
        <end position="588"/>
    </location>
</feature>
<dbReference type="InterPro" id="IPR007527">
    <property type="entry name" value="Znf_SWIM"/>
</dbReference>
<evidence type="ECO:0000313" key="4">
    <source>
        <dbReference type="EMBL" id="CAF4103101.1"/>
    </source>
</evidence>
<keyword evidence="1" id="KW-0862">Zinc</keyword>
<dbReference type="GO" id="GO:0006355">
    <property type="term" value="P:regulation of DNA-templated transcription"/>
    <property type="evidence" value="ECO:0007669"/>
    <property type="project" value="InterPro"/>
</dbReference>
<protein>
    <recommendedName>
        <fullName evidence="2">SWIM-type domain-containing protein</fullName>
    </recommendedName>
</protein>
<dbReference type="EMBL" id="CAJNOU010005183">
    <property type="protein sequence ID" value="CAF1469461.1"/>
    <property type="molecule type" value="Genomic_DNA"/>
</dbReference>
<dbReference type="Pfam" id="PF10551">
    <property type="entry name" value="MULE"/>
    <property type="match status" value="1"/>
</dbReference>
<evidence type="ECO:0000259" key="2">
    <source>
        <dbReference type="PROSITE" id="PS50966"/>
    </source>
</evidence>
<dbReference type="GO" id="GO:0008270">
    <property type="term" value="F:zinc ion binding"/>
    <property type="evidence" value="ECO:0007669"/>
    <property type="project" value="UniProtKB-KW"/>
</dbReference>
<reference evidence="3" key="1">
    <citation type="submission" date="2021-02" db="EMBL/GenBank/DDBJ databases">
        <authorList>
            <person name="Nowell W R."/>
        </authorList>
    </citation>
    <scope>NUCLEOTIDE SEQUENCE</scope>
</reference>
<dbReference type="AlphaFoldDB" id="A0A815QY88"/>
<organism evidence="3 5">
    <name type="scientific">Rotaria sordida</name>
    <dbReference type="NCBI Taxonomy" id="392033"/>
    <lineage>
        <taxon>Eukaryota</taxon>
        <taxon>Metazoa</taxon>
        <taxon>Spiralia</taxon>
        <taxon>Gnathifera</taxon>
        <taxon>Rotifera</taxon>
        <taxon>Eurotatoria</taxon>
        <taxon>Bdelloidea</taxon>
        <taxon>Philodinida</taxon>
        <taxon>Philodinidae</taxon>
        <taxon>Rotaria</taxon>
    </lineage>
</organism>
<dbReference type="Proteomes" id="UP000663874">
    <property type="component" value="Unassembled WGS sequence"/>
</dbReference>
<proteinExistence type="predicted"/>
<keyword evidence="1" id="KW-0863">Zinc-finger</keyword>
<dbReference type="PROSITE" id="PS50966">
    <property type="entry name" value="ZF_SWIM"/>
    <property type="match status" value="1"/>
</dbReference>
<keyword evidence="1" id="KW-0479">Metal-binding</keyword>